<evidence type="ECO:0008006" key="3">
    <source>
        <dbReference type="Google" id="ProtNLM"/>
    </source>
</evidence>
<dbReference type="STRING" id="2018661.A0A2A2M3U2"/>
<dbReference type="OrthoDB" id="442731at2759"/>
<protein>
    <recommendedName>
        <fullName evidence="3">F-box domain-containing protein</fullName>
    </recommendedName>
</protein>
<dbReference type="Proteomes" id="UP000218231">
    <property type="component" value="Unassembled WGS sequence"/>
</dbReference>
<dbReference type="InterPro" id="IPR022385">
    <property type="entry name" value="Rhs_assc_core"/>
</dbReference>
<dbReference type="AlphaFoldDB" id="A0A2A2M3U2"/>
<dbReference type="Gene3D" id="2.180.10.10">
    <property type="entry name" value="RHS repeat-associated core"/>
    <property type="match status" value="1"/>
</dbReference>
<dbReference type="SUPFAM" id="SSF56399">
    <property type="entry name" value="ADP-ribosylation"/>
    <property type="match status" value="1"/>
</dbReference>
<reference evidence="1 2" key="1">
    <citation type="journal article" date="2017" name="Curr. Biol.">
        <title>Genome architecture and evolution of a unichromosomal asexual nematode.</title>
        <authorList>
            <person name="Fradin H."/>
            <person name="Zegar C."/>
            <person name="Gutwein M."/>
            <person name="Lucas J."/>
            <person name="Kovtun M."/>
            <person name="Corcoran D."/>
            <person name="Baugh L.R."/>
            <person name="Kiontke K."/>
            <person name="Gunsalus K."/>
            <person name="Fitch D.H."/>
            <person name="Piano F."/>
        </authorList>
    </citation>
    <scope>NUCLEOTIDE SEQUENCE [LARGE SCALE GENOMIC DNA]</scope>
    <source>
        <strain evidence="1">PF1309</strain>
    </source>
</reference>
<sequence>MTKPIVVHKVTSLLATDRPGSIFWCREDQQSRALTYTAYGYSEPVGVSVVTLGFNAQHRAPLTGRYLLGNGYRSFSPALMRFLSPDSLSPFEDGGVNAYDYCNNDPINKVDPSGHTGNFQKLISFEPDIFTSIIKHLSLEDLVSLSNTSRLTNKLTAPALGKYDDKLPARARIISAKTGGIRQMPASARKNLNVAPLPFFRDVLHIKQEGGPLELLRLLREAKEERARWNEAISSTDSTPYNSDSEDEMQRVNKGIRRAIYGPQL</sequence>
<evidence type="ECO:0000313" key="2">
    <source>
        <dbReference type="Proteomes" id="UP000218231"/>
    </source>
</evidence>
<proteinExistence type="predicted"/>
<organism evidence="1 2">
    <name type="scientific">Diploscapter pachys</name>
    <dbReference type="NCBI Taxonomy" id="2018661"/>
    <lineage>
        <taxon>Eukaryota</taxon>
        <taxon>Metazoa</taxon>
        <taxon>Ecdysozoa</taxon>
        <taxon>Nematoda</taxon>
        <taxon>Chromadorea</taxon>
        <taxon>Rhabditida</taxon>
        <taxon>Rhabditina</taxon>
        <taxon>Rhabditomorpha</taxon>
        <taxon>Rhabditoidea</taxon>
        <taxon>Rhabditidae</taxon>
        <taxon>Diploscapter</taxon>
    </lineage>
</organism>
<name>A0A2A2M3U2_9BILA</name>
<keyword evidence="2" id="KW-1185">Reference proteome</keyword>
<comment type="caution">
    <text evidence="1">The sequence shown here is derived from an EMBL/GenBank/DDBJ whole genome shotgun (WGS) entry which is preliminary data.</text>
</comment>
<dbReference type="NCBIfam" id="TIGR03696">
    <property type="entry name" value="Rhs_assc_core"/>
    <property type="match status" value="1"/>
</dbReference>
<accession>A0A2A2M3U2</accession>
<gene>
    <name evidence="1" type="ORF">WR25_12268</name>
</gene>
<evidence type="ECO:0000313" key="1">
    <source>
        <dbReference type="EMBL" id="PAV93099.1"/>
    </source>
</evidence>
<dbReference type="EMBL" id="LIAE01005730">
    <property type="protein sequence ID" value="PAV93099.1"/>
    <property type="molecule type" value="Genomic_DNA"/>
</dbReference>